<reference evidence="2 3" key="1">
    <citation type="submission" date="2020-05" db="EMBL/GenBank/DDBJ databases">
        <title>Complete genome of Desulfobulbus oligotrophicus.</title>
        <authorList>
            <person name="Podar M."/>
        </authorList>
    </citation>
    <scope>NUCLEOTIDE SEQUENCE [LARGE SCALE GENOMIC DNA]</scope>
    <source>
        <strain evidence="2 3">Prop6</strain>
    </source>
</reference>
<dbReference type="Gene3D" id="1.10.260.40">
    <property type="entry name" value="lambda repressor-like DNA-binding domains"/>
    <property type="match status" value="1"/>
</dbReference>
<keyword evidence="1" id="KW-1133">Transmembrane helix</keyword>
<sequence length="257" mass="28431">MDTTPSPEPLPLGLQLRQLREDKSLTLEEVSFQTKISRANLEAIETMAYDKLPADPFTRGQLILYGNFLGMDGRLAADHFFYERDGSTGEPLPGSHHPLLNQSITSKNLAEPARISSASIAGILLLLIVTFSTLFCFYFSWNPFAFLTNQSTTATSSEATFHPADPATNHGFQQSTNNVTALFSTDCRILVSLDDQQTVEQFYTKGSQAQWQPAKQLKVEFLQPDSAELQLNGTVIPFPDAIEGRFIFQLPATHSAP</sequence>
<dbReference type="CDD" id="cd00093">
    <property type="entry name" value="HTH_XRE"/>
    <property type="match status" value="1"/>
</dbReference>
<dbReference type="InterPro" id="IPR010982">
    <property type="entry name" value="Lambda_DNA-bd_dom_sf"/>
</dbReference>
<gene>
    <name evidence="2" type="ORF">HP555_05865</name>
</gene>
<keyword evidence="1" id="KW-0472">Membrane</keyword>
<organism evidence="2 3">
    <name type="scientific">Desulfobulbus oligotrophicus</name>
    <dbReference type="NCBI Taxonomy" id="1909699"/>
    <lineage>
        <taxon>Bacteria</taxon>
        <taxon>Pseudomonadati</taxon>
        <taxon>Thermodesulfobacteriota</taxon>
        <taxon>Desulfobulbia</taxon>
        <taxon>Desulfobulbales</taxon>
        <taxon>Desulfobulbaceae</taxon>
        <taxon>Desulfobulbus</taxon>
    </lineage>
</organism>
<dbReference type="PANTHER" id="PTHR34475:SF1">
    <property type="entry name" value="CYTOSKELETON PROTEIN RODZ"/>
    <property type="match status" value="1"/>
</dbReference>
<dbReference type="Pfam" id="PF13413">
    <property type="entry name" value="HTH_25"/>
    <property type="match status" value="1"/>
</dbReference>
<keyword evidence="3" id="KW-1185">Reference proteome</keyword>
<dbReference type="KEGG" id="dog:HP555_05865"/>
<dbReference type="InterPro" id="IPR050400">
    <property type="entry name" value="Bact_Cytoskel_RodZ"/>
</dbReference>
<dbReference type="RefSeq" id="WP_199264245.1">
    <property type="nucleotide sequence ID" value="NZ_CP054140.1"/>
</dbReference>
<dbReference type="InterPro" id="IPR001387">
    <property type="entry name" value="Cro/C1-type_HTH"/>
</dbReference>
<accession>A0A7T5VCU3</accession>
<dbReference type="Proteomes" id="UP000596092">
    <property type="component" value="Chromosome"/>
</dbReference>
<evidence type="ECO:0000313" key="2">
    <source>
        <dbReference type="EMBL" id="QQG65424.1"/>
    </source>
</evidence>
<evidence type="ECO:0000313" key="3">
    <source>
        <dbReference type="Proteomes" id="UP000596092"/>
    </source>
</evidence>
<keyword evidence="1" id="KW-0812">Transmembrane</keyword>
<feature type="transmembrane region" description="Helical" evidence="1">
    <location>
        <begin position="120"/>
        <end position="141"/>
    </location>
</feature>
<name>A0A7T5VCU3_9BACT</name>
<dbReference type="AlphaFoldDB" id="A0A7T5VCU3"/>
<dbReference type="EMBL" id="CP054140">
    <property type="protein sequence ID" value="QQG65424.1"/>
    <property type="molecule type" value="Genomic_DNA"/>
</dbReference>
<dbReference type="GO" id="GO:0003677">
    <property type="term" value="F:DNA binding"/>
    <property type="evidence" value="ECO:0007669"/>
    <property type="project" value="InterPro"/>
</dbReference>
<dbReference type="PANTHER" id="PTHR34475">
    <property type="match status" value="1"/>
</dbReference>
<evidence type="ECO:0000256" key="1">
    <source>
        <dbReference type="SAM" id="Phobius"/>
    </source>
</evidence>
<proteinExistence type="predicted"/>
<protein>
    <submittedName>
        <fullName evidence="2">Helix-turn-helix domain-containing protein</fullName>
    </submittedName>
</protein>